<evidence type="ECO:0000256" key="11">
    <source>
        <dbReference type="ARBA" id="ARBA00053257"/>
    </source>
</evidence>
<keyword evidence="5" id="KW-0479">Metal-binding</keyword>
<keyword evidence="9 14" id="KW-0175">Coiled coil</keyword>
<dbReference type="SUPFAM" id="SSF57903">
    <property type="entry name" value="FYVE/PHD zinc finger"/>
    <property type="match status" value="1"/>
</dbReference>
<evidence type="ECO:0000256" key="3">
    <source>
        <dbReference type="ARBA" id="ARBA00022490"/>
    </source>
</evidence>
<dbReference type="Gene3D" id="1.20.5.390">
    <property type="entry name" value="L1 transposable element, trimerization domain"/>
    <property type="match status" value="1"/>
</dbReference>
<evidence type="ECO:0000313" key="16">
    <source>
        <dbReference type="EMBL" id="ELK33563.1"/>
    </source>
</evidence>
<sequence length="826" mass="94201">MGLIHQLDILSAAVEAGGAPTTASVLASHESSFWCTDHQRAAPALNVLPLVSGTLISGLSWQPDIPLAAQEPSGDVHLPAGSRPKLQSDFLSTAEEELNKITTQLDQVTTKFQEKQEHCSQLEGHLKEYKEKHLSLEQKTEELEGHIKKLEADTLEVKVSKEQALQDLQQQRQLNTDLEFRVTELTKQLEVEKEIVSSTKLDLQKKSEALENIKQMLTKQEEEKTILKKEIENLSQDAKMQHKELNNKVQTAVAELQKVKMEKEALMAELSAAKEKLSKVSDSLKNSKSEFEKENQKGKAAILDLEKTCKELKHQFQVQMESTLKDQNELKKSLEKEKETSHQLKLELSSMQGQVIQAQDNLKQKEKEEQQLQGNINELKQLTEQRKKQIEALQGEVKIAVLQKTELENKLQQQLTQASRELATEKEKMSTLQNTYEKSQENLKQLQSDLYGKESELLATRQDLKSVEEKLSLAQEDLISNRNQIGNQNKLIQELKTAKATLEQDATKKEQQLKEQSAALQNIQKEKSLKEKELASEKSKSAEIEEIKCRQEKEIAKLSEELKSHKQESIKELTNLKDAKQLLIQQKLELQGTIDSLKAILEQEKKNQQMLKEQLKKEEDELKKEFIEKEAKLHSEIKEKEVGMKKHEENEAKLTMQITALNENLGTVKKEWQSSQRRVSELEKQTDDLRGEIAVLEATVQNNQDERRALLERCLKGEGEIEKLQNKVLEVQRKLDNTTAAVQELGRENQSLQIKHTQALNRKWAEDNEVQNCMACGKSFSVTVRRHHCRHCGNIFCAECSAKNALTPSSKKPVRVCDACFNDLQG</sequence>
<dbReference type="Pfam" id="PF01363">
    <property type="entry name" value="FYVE"/>
    <property type="match status" value="1"/>
</dbReference>
<keyword evidence="10" id="KW-0472">Membrane</keyword>
<gene>
    <name evidence="16" type="ORF">MDA_GLEAN10011248</name>
</gene>
<protein>
    <recommendedName>
        <fullName evidence="12">Early endosome antigen 1</fullName>
    </recommendedName>
</protein>
<keyword evidence="17" id="KW-1185">Reference proteome</keyword>
<dbReference type="InterPro" id="IPR013083">
    <property type="entry name" value="Znf_RING/FYVE/PHD"/>
</dbReference>
<organism evidence="16 17">
    <name type="scientific">Myotis davidii</name>
    <name type="common">David's myotis</name>
    <dbReference type="NCBI Taxonomy" id="225400"/>
    <lineage>
        <taxon>Eukaryota</taxon>
        <taxon>Metazoa</taxon>
        <taxon>Chordata</taxon>
        <taxon>Craniata</taxon>
        <taxon>Vertebrata</taxon>
        <taxon>Euteleostomi</taxon>
        <taxon>Mammalia</taxon>
        <taxon>Eutheria</taxon>
        <taxon>Laurasiatheria</taxon>
        <taxon>Chiroptera</taxon>
        <taxon>Yangochiroptera</taxon>
        <taxon>Vespertilionidae</taxon>
        <taxon>Myotis</taxon>
    </lineage>
</organism>
<dbReference type="Gene3D" id="3.30.40.10">
    <property type="entry name" value="Zinc/RING finger domain, C3HC4 (zinc finger)"/>
    <property type="match status" value="1"/>
</dbReference>
<dbReference type="InterPro" id="IPR000306">
    <property type="entry name" value="Znf_FYVE"/>
</dbReference>
<keyword evidence="7 13" id="KW-0863">Zinc-finger</keyword>
<evidence type="ECO:0000256" key="5">
    <source>
        <dbReference type="ARBA" id="ARBA00022723"/>
    </source>
</evidence>
<evidence type="ECO:0000256" key="13">
    <source>
        <dbReference type="PROSITE-ProRule" id="PRU00091"/>
    </source>
</evidence>
<keyword evidence="6" id="KW-0967">Endosome</keyword>
<dbReference type="eggNOG" id="ENOG502QWB5">
    <property type="taxonomic scope" value="Eukaryota"/>
</dbReference>
<evidence type="ECO:0000256" key="1">
    <source>
        <dbReference type="ARBA" id="ARBA00004220"/>
    </source>
</evidence>
<evidence type="ECO:0000256" key="14">
    <source>
        <dbReference type="SAM" id="Coils"/>
    </source>
</evidence>
<dbReference type="FunFam" id="1.20.5.390:FF:000006">
    <property type="entry name" value="Early endosome antigen 1"/>
    <property type="match status" value="1"/>
</dbReference>
<keyword evidence="4" id="KW-0597">Phosphoprotein</keyword>
<evidence type="ECO:0000256" key="9">
    <source>
        <dbReference type="ARBA" id="ARBA00023054"/>
    </source>
</evidence>
<dbReference type="SMART" id="SM00064">
    <property type="entry name" value="FYVE"/>
    <property type="match status" value="1"/>
</dbReference>
<dbReference type="PANTHER" id="PTHR23164:SF30">
    <property type="entry name" value="EARLY ENDOSOME ANTIGEN 1"/>
    <property type="match status" value="1"/>
</dbReference>
<dbReference type="GO" id="GO:0005545">
    <property type="term" value="F:1-phosphatidylinositol binding"/>
    <property type="evidence" value="ECO:0007669"/>
    <property type="project" value="TreeGrafter"/>
</dbReference>
<dbReference type="Proteomes" id="UP000010556">
    <property type="component" value="Unassembled WGS sequence"/>
</dbReference>
<dbReference type="GO" id="GO:0008270">
    <property type="term" value="F:zinc ion binding"/>
    <property type="evidence" value="ECO:0007669"/>
    <property type="project" value="UniProtKB-KW"/>
</dbReference>
<reference evidence="17" key="1">
    <citation type="journal article" date="2013" name="Science">
        <title>Comparative analysis of bat genomes provides insight into the evolution of flight and immunity.</title>
        <authorList>
            <person name="Zhang G."/>
            <person name="Cowled C."/>
            <person name="Shi Z."/>
            <person name="Huang Z."/>
            <person name="Bishop-Lilly K.A."/>
            <person name="Fang X."/>
            <person name="Wynne J.W."/>
            <person name="Xiong Z."/>
            <person name="Baker M.L."/>
            <person name="Zhao W."/>
            <person name="Tachedjian M."/>
            <person name="Zhu Y."/>
            <person name="Zhou P."/>
            <person name="Jiang X."/>
            <person name="Ng J."/>
            <person name="Yang L."/>
            <person name="Wu L."/>
            <person name="Xiao J."/>
            <person name="Feng Y."/>
            <person name="Chen Y."/>
            <person name="Sun X."/>
            <person name="Zhang Y."/>
            <person name="Marsh G.A."/>
            <person name="Crameri G."/>
            <person name="Broder C.C."/>
            <person name="Frey K.G."/>
            <person name="Wang L.F."/>
            <person name="Wang J."/>
        </authorList>
    </citation>
    <scope>NUCLEOTIDE SEQUENCE [LARGE SCALE GENOMIC DNA]</scope>
</reference>
<evidence type="ECO:0000256" key="12">
    <source>
        <dbReference type="ARBA" id="ARBA00071651"/>
    </source>
</evidence>
<evidence type="ECO:0000256" key="8">
    <source>
        <dbReference type="ARBA" id="ARBA00022833"/>
    </source>
</evidence>
<dbReference type="GO" id="GO:0006897">
    <property type="term" value="P:endocytosis"/>
    <property type="evidence" value="ECO:0007669"/>
    <property type="project" value="TreeGrafter"/>
</dbReference>
<comment type="function">
    <text evidence="11">Binds phospholipid vesicles containing phosphatidylinositol 3-phosphate and participates in endosomal trafficking.</text>
</comment>
<comment type="subcellular location">
    <subcellularLocation>
        <location evidence="2">Cytoplasm</location>
    </subcellularLocation>
    <subcellularLocation>
        <location evidence="1">Early endosome membrane</location>
        <topology evidence="1">Peripheral membrane protein</topology>
    </subcellularLocation>
</comment>
<name>L5M789_MYODS</name>
<accession>L5M789</accession>
<evidence type="ECO:0000259" key="15">
    <source>
        <dbReference type="PROSITE" id="PS50178"/>
    </source>
</evidence>
<evidence type="ECO:0000256" key="6">
    <source>
        <dbReference type="ARBA" id="ARBA00022753"/>
    </source>
</evidence>
<dbReference type="GO" id="GO:0031901">
    <property type="term" value="C:early endosome membrane"/>
    <property type="evidence" value="ECO:0007669"/>
    <property type="project" value="UniProtKB-SubCell"/>
</dbReference>
<dbReference type="AlphaFoldDB" id="L5M789"/>
<feature type="coiled-coil region" evidence="14">
    <location>
        <begin position="91"/>
        <end position="762"/>
    </location>
</feature>
<dbReference type="InterPro" id="IPR011011">
    <property type="entry name" value="Znf_FYVE_PHD"/>
</dbReference>
<evidence type="ECO:0000256" key="2">
    <source>
        <dbReference type="ARBA" id="ARBA00004496"/>
    </source>
</evidence>
<proteinExistence type="predicted"/>
<dbReference type="PROSITE" id="PS50178">
    <property type="entry name" value="ZF_FYVE"/>
    <property type="match status" value="1"/>
</dbReference>
<dbReference type="FunFam" id="3.30.40.10:FF:000180">
    <property type="entry name" value="Early endosome antigen 1"/>
    <property type="match status" value="1"/>
</dbReference>
<evidence type="ECO:0000256" key="10">
    <source>
        <dbReference type="ARBA" id="ARBA00023136"/>
    </source>
</evidence>
<dbReference type="CDD" id="cd15730">
    <property type="entry name" value="FYVE_EEA1"/>
    <property type="match status" value="1"/>
</dbReference>
<dbReference type="PANTHER" id="PTHR23164">
    <property type="entry name" value="EARLY ENDOSOME ANTIGEN 1"/>
    <property type="match status" value="1"/>
</dbReference>
<dbReference type="EMBL" id="KB104095">
    <property type="protein sequence ID" value="ELK33563.1"/>
    <property type="molecule type" value="Genomic_DNA"/>
</dbReference>
<keyword evidence="3" id="KW-0963">Cytoplasm</keyword>
<evidence type="ECO:0000313" key="17">
    <source>
        <dbReference type="Proteomes" id="UP000010556"/>
    </source>
</evidence>
<keyword evidence="8" id="KW-0862">Zinc</keyword>
<feature type="domain" description="FYVE-type" evidence="15">
    <location>
        <begin position="767"/>
        <end position="825"/>
    </location>
</feature>
<evidence type="ECO:0000256" key="7">
    <source>
        <dbReference type="ARBA" id="ARBA00022771"/>
    </source>
</evidence>
<dbReference type="InterPro" id="IPR017455">
    <property type="entry name" value="Znf_FYVE-rel"/>
</dbReference>
<evidence type="ECO:0000256" key="4">
    <source>
        <dbReference type="ARBA" id="ARBA00022553"/>
    </source>
</evidence>